<keyword evidence="3" id="KW-1185">Reference proteome</keyword>
<reference evidence="2" key="1">
    <citation type="journal article" date="2007" name="Int. J. Syst. Evol. Microbiol.">
        <title>Luteimonas composti sp. nov., a moderately thermophilic bacterium isolated from food waste.</title>
        <authorList>
            <person name="Young C.C."/>
            <person name="Kampfer P."/>
            <person name="Chen W.M."/>
            <person name="Yen W.S."/>
            <person name="Arun A.B."/>
            <person name="Lai W.A."/>
            <person name="Shen F.T."/>
            <person name="Rekha P.D."/>
            <person name="Lin K.Y."/>
            <person name="Chou J.H."/>
        </authorList>
    </citation>
    <scope>NUCLEOTIDE SEQUENCE</scope>
    <source>
        <strain evidence="2">CC-YY355</strain>
    </source>
</reference>
<feature type="transmembrane region" description="Helical" evidence="1">
    <location>
        <begin position="34"/>
        <end position="56"/>
    </location>
</feature>
<comment type="caution">
    <text evidence="2">The sequence shown here is derived from an EMBL/GenBank/DDBJ whole genome shotgun (WGS) entry which is preliminary data.</text>
</comment>
<reference evidence="2" key="2">
    <citation type="submission" date="2023-04" db="EMBL/GenBank/DDBJ databases">
        <authorList>
            <person name="Sun J.-Q."/>
        </authorList>
    </citation>
    <scope>NUCLEOTIDE SEQUENCE</scope>
    <source>
        <strain evidence="2">CC-YY355</strain>
    </source>
</reference>
<dbReference type="Proteomes" id="UP001160550">
    <property type="component" value="Unassembled WGS sequence"/>
</dbReference>
<name>A0ABT6MVS2_9GAMM</name>
<evidence type="ECO:0000313" key="2">
    <source>
        <dbReference type="EMBL" id="MDH7454376.1"/>
    </source>
</evidence>
<feature type="transmembrane region" description="Helical" evidence="1">
    <location>
        <begin position="101"/>
        <end position="123"/>
    </location>
</feature>
<protein>
    <submittedName>
        <fullName evidence="2">Uncharacterized protein</fullName>
    </submittedName>
</protein>
<dbReference type="RefSeq" id="WP_280943591.1">
    <property type="nucleotide sequence ID" value="NZ_JARYGX010000027.1"/>
</dbReference>
<keyword evidence="1" id="KW-0812">Transmembrane</keyword>
<gene>
    <name evidence="2" type="ORF">QF205_15045</name>
</gene>
<dbReference type="EMBL" id="JARYGX010000027">
    <property type="protein sequence ID" value="MDH7454376.1"/>
    <property type="molecule type" value="Genomic_DNA"/>
</dbReference>
<keyword evidence="1" id="KW-0472">Membrane</keyword>
<evidence type="ECO:0000313" key="3">
    <source>
        <dbReference type="Proteomes" id="UP001160550"/>
    </source>
</evidence>
<organism evidence="2 3">
    <name type="scientific">Luteimonas composti</name>
    <dbReference type="NCBI Taxonomy" id="398257"/>
    <lineage>
        <taxon>Bacteria</taxon>
        <taxon>Pseudomonadati</taxon>
        <taxon>Pseudomonadota</taxon>
        <taxon>Gammaproteobacteria</taxon>
        <taxon>Lysobacterales</taxon>
        <taxon>Lysobacteraceae</taxon>
        <taxon>Luteimonas</taxon>
    </lineage>
</organism>
<sequence length="135" mass="14603">MALLLFSLAVVAAWMLGAFQLWPRTRRVAEALPWLGGVLALGVAACLVLGIAGMLLPLGEWRSPSTDQVVHRLLGEGSLAMRRTGSPLLDRVANVYLGLDIGWTLLALCLASMHGLVFWAGIAERRRRTTGRRGS</sequence>
<proteinExistence type="predicted"/>
<keyword evidence="1" id="KW-1133">Transmembrane helix</keyword>
<feature type="transmembrane region" description="Helical" evidence="1">
    <location>
        <begin position="6"/>
        <end position="22"/>
    </location>
</feature>
<accession>A0ABT6MVS2</accession>
<evidence type="ECO:0000256" key="1">
    <source>
        <dbReference type="SAM" id="Phobius"/>
    </source>
</evidence>